<dbReference type="Gramene" id="rna-AYBTSS11_LOCUS26915">
    <property type="protein sequence ID" value="CAJ1974830.1"/>
    <property type="gene ID" value="gene-AYBTSS11_LOCUS26915"/>
</dbReference>
<protein>
    <submittedName>
        <fullName evidence="1">Uncharacterized protein</fullName>
    </submittedName>
</protein>
<gene>
    <name evidence="1" type="ORF">AYBTSS11_LOCUS26915</name>
</gene>
<proteinExistence type="predicted"/>
<dbReference type="AlphaFoldDB" id="A0AA86W0Q2"/>
<accession>A0AA86W0Q2</accession>
<organism evidence="1 2">
    <name type="scientific">Sphenostylis stenocarpa</name>
    <dbReference type="NCBI Taxonomy" id="92480"/>
    <lineage>
        <taxon>Eukaryota</taxon>
        <taxon>Viridiplantae</taxon>
        <taxon>Streptophyta</taxon>
        <taxon>Embryophyta</taxon>
        <taxon>Tracheophyta</taxon>
        <taxon>Spermatophyta</taxon>
        <taxon>Magnoliopsida</taxon>
        <taxon>eudicotyledons</taxon>
        <taxon>Gunneridae</taxon>
        <taxon>Pentapetalae</taxon>
        <taxon>rosids</taxon>
        <taxon>fabids</taxon>
        <taxon>Fabales</taxon>
        <taxon>Fabaceae</taxon>
        <taxon>Papilionoideae</taxon>
        <taxon>50 kb inversion clade</taxon>
        <taxon>NPAAA clade</taxon>
        <taxon>indigoferoid/millettioid clade</taxon>
        <taxon>Phaseoleae</taxon>
        <taxon>Sphenostylis</taxon>
    </lineage>
</organism>
<dbReference type="EMBL" id="OY731406">
    <property type="protein sequence ID" value="CAJ1974830.1"/>
    <property type="molecule type" value="Genomic_DNA"/>
</dbReference>
<name>A0AA86W0Q2_9FABA</name>
<feature type="non-terminal residue" evidence="1">
    <location>
        <position position="80"/>
    </location>
</feature>
<evidence type="ECO:0000313" key="2">
    <source>
        <dbReference type="Proteomes" id="UP001189624"/>
    </source>
</evidence>
<sequence>MKESPSLAYSKNIQEYELNNKKYRPDSRIYAYKYTKPKSIQVIELFTLETQKKAIFPFENNFQKKAEKVDNTQMGGVHNH</sequence>
<dbReference type="Proteomes" id="UP001189624">
    <property type="component" value="Chromosome 9"/>
</dbReference>
<reference evidence="1" key="1">
    <citation type="submission" date="2023-10" db="EMBL/GenBank/DDBJ databases">
        <authorList>
            <person name="Domelevo Entfellner J.-B."/>
        </authorList>
    </citation>
    <scope>NUCLEOTIDE SEQUENCE</scope>
</reference>
<keyword evidence="2" id="KW-1185">Reference proteome</keyword>
<evidence type="ECO:0000313" key="1">
    <source>
        <dbReference type="EMBL" id="CAJ1974830.1"/>
    </source>
</evidence>